<reference evidence="2" key="1">
    <citation type="journal article" date="2018" name="BMC Genomics">
        <title>Comparative genomics of the wheat fungal pathogen Pyrenophora tritici-repentis reveals chromosomal variations and genome plasticity.</title>
        <authorList>
            <person name="Moolhuijzen P."/>
            <person name="See P.T."/>
            <person name="Hane J.K."/>
            <person name="Shi G."/>
            <person name="Liu Z."/>
            <person name="Oliver R.P."/>
            <person name="Moffat C.S."/>
        </authorList>
    </citation>
    <scope>NUCLEOTIDE SEQUENCE [LARGE SCALE GENOMIC DNA]</scope>
    <source>
        <strain evidence="2">M4</strain>
    </source>
</reference>
<keyword evidence="5" id="KW-1185">Reference proteome</keyword>
<protein>
    <submittedName>
        <fullName evidence="2">HET domain containing protein</fullName>
    </submittedName>
    <submittedName>
        <fullName evidence="3">Heterokaryon incompatibility protein</fullName>
    </submittedName>
</protein>
<dbReference type="Proteomes" id="UP000245464">
    <property type="component" value="Chromosome 7"/>
</dbReference>
<dbReference type="EMBL" id="NRDI02000013">
    <property type="protein sequence ID" value="KAI1511608.1"/>
    <property type="molecule type" value="Genomic_DNA"/>
</dbReference>
<dbReference type="PANTHER" id="PTHR24148">
    <property type="entry name" value="ANKYRIN REPEAT DOMAIN-CONTAINING PROTEIN 39 HOMOLOG-RELATED"/>
    <property type="match status" value="1"/>
</dbReference>
<dbReference type="Proteomes" id="UP000249757">
    <property type="component" value="Unassembled WGS sequence"/>
</dbReference>
<comment type="caution">
    <text evidence="2">The sequence shown here is derived from an EMBL/GenBank/DDBJ whole genome shotgun (WGS) entry which is preliminary data.</text>
</comment>
<evidence type="ECO:0000313" key="4">
    <source>
        <dbReference type="Proteomes" id="UP000245464"/>
    </source>
</evidence>
<evidence type="ECO:0000313" key="3">
    <source>
        <dbReference type="EMBL" id="KAI1511608.1"/>
    </source>
</evidence>
<reference evidence="5" key="4">
    <citation type="journal article" date="2022" name="Microb. Genom.">
        <title>A global pangenome for the wheat fungal pathogen Pyrenophora tritici-repentis and prediction of effector protein structural homology.</title>
        <authorList>
            <person name="Moolhuijzen P.M."/>
            <person name="See P.T."/>
            <person name="Shi G."/>
            <person name="Powell H.R."/>
            <person name="Cockram J."/>
            <person name="Jorgensen L.N."/>
            <person name="Benslimane H."/>
            <person name="Strelkov S.E."/>
            <person name="Turner J."/>
            <person name="Liu Z."/>
            <person name="Moffat C.S."/>
        </authorList>
    </citation>
    <scope>NUCLEOTIDE SEQUENCE [LARGE SCALE GENOMIC DNA]</scope>
</reference>
<evidence type="ECO:0000259" key="1">
    <source>
        <dbReference type="Pfam" id="PF06985"/>
    </source>
</evidence>
<dbReference type="OrthoDB" id="270167at2759"/>
<name>A0A2W1FRH0_9PLEO</name>
<reference evidence="3" key="2">
    <citation type="submission" date="2021-05" db="EMBL/GenBank/DDBJ databases">
        <authorList>
            <person name="Moolhuijzen P.M."/>
            <person name="Moffat C.S."/>
        </authorList>
    </citation>
    <scope>NUCLEOTIDE SEQUENCE</scope>
    <source>
        <strain evidence="3">86-124</strain>
    </source>
</reference>
<organism evidence="2 4">
    <name type="scientific">Pyrenophora tritici-repentis</name>
    <dbReference type="NCBI Taxonomy" id="45151"/>
    <lineage>
        <taxon>Eukaryota</taxon>
        <taxon>Fungi</taxon>
        <taxon>Dikarya</taxon>
        <taxon>Ascomycota</taxon>
        <taxon>Pezizomycotina</taxon>
        <taxon>Dothideomycetes</taxon>
        <taxon>Pleosporomycetidae</taxon>
        <taxon>Pleosporales</taxon>
        <taxon>Pleosporineae</taxon>
        <taxon>Pleosporaceae</taxon>
        <taxon>Pyrenophora</taxon>
    </lineage>
</organism>
<feature type="domain" description="Heterokaryon incompatibility" evidence="1">
    <location>
        <begin position="109"/>
        <end position="247"/>
    </location>
</feature>
<dbReference type="PANTHER" id="PTHR24148:SF73">
    <property type="entry name" value="HET DOMAIN PROTEIN (AFU_ORTHOLOGUE AFUA_8G01020)"/>
    <property type="match status" value="1"/>
</dbReference>
<gene>
    <name evidence="3" type="ORF">Ptr86124_009252</name>
    <name evidence="2" type="ORF">PtrM4_131150</name>
</gene>
<dbReference type="InterPro" id="IPR010730">
    <property type="entry name" value="HET"/>
</dbReference>
<dbReference type="AlphaFoldDB" id="A0A2W1FRH0"/>
<evidence type="ECO:0000313" key="5">
    <source>
        <dbReference type="Proteomes" id="UP000249757"/>
    </source>
</evidence>
<dbReference type="InterPro" id="IPR052895">
    <property type="entry name" value="HetReg/Transcr_Mod"/>
</dbReference>
<sequence length="705" mass="80329">MADNTAELALSGTSAAPRDADIGYIGDNLFRLSLTRENKAEIFEYGMSKLDQGQPEAELMLRNLTTWCPDVVGQFSPRSSETILDTPFRLIFPNHHKHGFDNGLYVRQYLAISYCWHVDDFPYPQYTPHDHWPFSKPIVDAILRAKGHPREGIWIDQICIDQNDSVDKQRSVAAMDVIYRSCRRLLILLEDVELTNAEARLSEVYNLHTTASDRSWLPGHEARAEFLSFYKKVNKARWWTRAWCLHEFNTNEPWTDRRQCDLLRNAMFIMNGPGDSTVKMEWINLQLIMSAALDLLPIEAKFGSMYFQGWTIFTGFINQDASRVGDDNTIWRPSIMSGHNGVAQKGCQNPADRISIMLNMGERALAYTGEALNRKEEVLYLSALLALAAGETYPLSMMDSRPLNLNGRDSWLSQSIASGETVIPRFRLGGVQGIHQISKQKIELDLIFFDRPLITVNDEDHFPPTYNVFPGIIPITYPEMHVTEDVPESQSAYSPKTQSASDNDQYRRRFLAACILNGHDFTARLWEQLKREVVKPNYNQGAHKDLAPNQALRIPAQRLLEELGAPITENTPTPSVFNAEEATFFLTWVTDPRSMYYVSFTLPLRVQCTIDGRQAMMTSIFRNENYNSGPLEDLRIAIPTDLVNVGCIPLRFWILRPVNDDNNIVRWKIAAKAMLLGEPDLMEELRLNGDKEDAAVTIKRLIVEG</sequence>
<dbReference type="EMBL" id="NQIK02000007">
    <property type="protein sequence ID" value="KAF7568502.1"/>
    <property type="molecule type" value="Genomic_DNA"/>
</dbReference>
<proteinExistence type="predicted"/>
<evidence type="ECO:0000313" key="2">
    <source>
        <dbReference type="EMBL" id="KAF7568502.1"/>
    </source>
</evidence>
<reference evidence="3" key="3">
    <citation type="journal article" date="2022" name="bioRxiv">
        <title>A global pangenome for the wheat fungal pathogen Pyrenophora tritici-repentis and prediction of effector protein structural homology.</title>
        <authorList>
            <person name="Moolhuijzen P."/>
            <person name="See P.T."/>
            <person name="Shi G."/>
            <person name="Powell H.R."/>
            <person name="Cockram J."/>
            <person name="Jorgensen L.N."/>
            <person name="Benslimane H."/>
            <person name="Strelkov S.E."/>
            <person name="Turner J."/>
            <person name="Liu Z."/>
            <person name="Moffat C.S."/>
        </authorList>
    </citation>
    <scope>NUCLEOTIDE SEQUENCE</scope>
    <source>
        <strain evidence="3">86-124</strain>
    </source>
</reference>
<accession>A0A2W1FRH0</accession>
<dbReference type="Pfam" id="PF06985">
    <property type="entry name" value="HET"/>
    <property type="match status" value="1"/>
</dbReference>